<feature type="signal peptide" evidence="2">
    <location>
        <begin position="1"/>
        <end position="16"/>
    </location>
</feature>
<comment type="caution">
    <text evidence="3">The sequence shown here is derived from an EMBL/GenBank/DDBJ whole genome shotgun (WGS) entry which is preliminary data.</text>
</comment>
<gene>
    <name evidence="3" type="ORF">OLEA9_A007383</name>
</gene>
<keyword evidence="1" id="KW-0812">Transmembrane</keyword>
<proteinExistence type="predicted"/>
<evidence type="ECO:0008006" key="5">
    <source>
        <dbReference type="Google" id="ProtNLM"/>
    </source>
</evidence>
<evidence type="ECO:0000313" key="3">
    <source>
        <dbReference type="EMBL" id="CAA2964773.1"/>
    </source>
</evidence>
<protein>
    <recommendedName>
        <fullName evidence="5">Secreted protein</fullName>
    </recommendedName>
</protein>
<feature type="transmembrane region" description="Helical" evidence="1">
    <location>
        <begin position="41"/>
        <end position="60"/>
    </location>
</feature>
<keyword evidence="2" id="KW-0732">Signal</keyword>
<name>A0A8S0QGA3_OLEEU</name>
<evidence type="ECO:0000256" key="2">
    <source>
        <dbReference type="SAM" id="SignalP"/>
    </source>
</evidence>
<feature type="chain" id="PRO_5035861247" description="Secreted protein" evidence="2">
    <location>
        <begin position="17"/>
        <end position="101"/>
    </location>
</feature>
<reference evidence="3 4" key="1">
    <citation type="submission" date="2019-12" db="EMBL/GenBank/DDBJ databases">
        <authorList>
            <person name="Alioto T."/>
            <person name="Alioto T."/>
            <person name="Gomez Garrido J."/>
        </authorList>
    </citation>
    <scope>NUCLEOTIDE SEQUENCE [LARGE SCALE GENOMIC DNA]</scope>
</reference>
<evidence type="ECO:0000313" key="4">
    <source>
        <dbReference type="Proteomes" id="UP000594638"/>
    </source>
</evidence>
<organism evidence="3 4">
    <name type="scientific">Olea europaea subsp. europaea</name>
    <dbReference type="NCBI Taxonomy" id="158383"/>
    <lineage>
        <taxon>Eukaryota</taxon>
        <taxon>Viridiplantae</taxon>
        <taxon>Streptophyta</taxon>
        <taxon>Embryophyta</taxon>
        <taxon>Tracheophyta</taxon>
        <taxon>Spermatophyta</taxon>
        <taxon>Magnoliopsida</taxon>
        <taxon>eudicotyledons</taxon>
        <taxon>Gunneridae</taxon>
        <taxon>Pentapetalae</taxon>
        <taxon>asterids</taxon>
        <taxon>lamiids</taxon>
        <taxon>Lamiales</taxon>
        <taxon>Oleaceae</taxon>
        <taxon>Oleeae</taxon>
        <taxon>Olea</taxon>
    </lineage>
</organism>
<dbReference type="EMBL" id="CACTIH010001829">
    <property type="protein sequence ID" value="CAA2964773.1"/>
    <property type="molecule type" value="Genomic_DNA"/>
</dbReference>
<evidence type="ECO:0000256" key="1">
    <source>
        <dbReference type="SAM" id="Phobius"/>
    </source>
</evidence>
<dbReference type="Proteomes" id="UP000594638">
    <property type="component" value="Unassembled WGS sequence"/>
</dbReference>
<dbReference type="Gramene" id="OE9A007383T1">
    <property type="protein sequence ID" value="OE9A007383C1"/>
    <property type="gene ID" value="OE9A007383"/>
</dbReference>
<sequence>MWICVWLSVWVVTTSGGDTVVVVMTLHLWFVCRYDWLEAEVEVVVVVVDVVVQVVMMVEVQWWRRDGGRGDGDGGFEKELVVMIVDTCSVSGGGAMTMVVR</sequence>
<dbReference type="AlphaFoldDB" id="A0A8S0QGA3"/>
<keyword evidence="4" id="KW-1185">Reference proteome</keyword>
<keyword evidence="1" id="KW-1133">Transmembrane helix</keyword>
<keyword evidence="1" id="KW-0472">Membrane</keyword>
<accession>A0A8S0QGA3</accession>